<name>A0A5C6F7X9_9BACT</name>
<reference evidence="1 2" key="1">
    <citation type="submission" date="2019-02" db="EMBL/GenBank/DDBJ databases">
        <title>Deep-cultivation of Planctomycetes and their phenomic and genomic characterization uncovers novel biology.</title>
        <authorList>
            <person name="Wiegand S."/>
            <person name="Jogler M."/>
            <person name="Boedeker C."/>
            <person name="Pinto D."/>
            <person name="Vollmers J."/>
            <person name="Rivas-Marin E."/>
            <person name="Kohn T."/>
            <person name="Peeters S.H."/>
            <person name="Heuer A."/>
            <person name="Rast P."/>
            <person name="Oberbeckmann S."/>
            <person name="Bunk B."/>
            <person name="Jeske O."/>
            <person name="Meyerdierks A."/>
            <person name="Storesund J.E."/>
            <person name="Kallscheuer N."/>
            <person name="Luecker S."/>
            <person name="Lage O.M."/>
            <person name="Pohl T."/>
            <person name="Merkel B.J."/>
            <person name="Hornburger P."/>
            <person name="Mueller R.-W."/>
            <person name="Bruemmer F."/>
            <person name="Labrenz M."/>
            <person name="Spormann A.M."/>
            <person name="Op Den Camp H."/>
            <person name="Overmann J."/>
            <person name="Amann R."/>
            <person name="Jetten M.S.M."/>
            <person name="Mascher T."/>
            <person name="Medema M.H."/>
            <person name="Devos D.P."/>
            <person name="Kaster A.-K."/>
            <person name="Ovreas L."/>
            <person name="Rohde M."/>
            <person name="Galperin M.Y."/>
            <person name="Jogler C."/>
        </authorList>
    </citation>
    <scope>NUCLEOTIDE SEQUENCE [LARGE SCALE GENOMIC DNA]</scope>
    <source>
        <strain evidence="1 2">Poly59</strain>
    </source>
</reference>
<comment type="caution">
    <text evidence="1">The sequence shown here is derived from an EMBL/GenBank/DDBJ whole genome shotgun (WGS) entry which is preliminary data.</text>
</comment>
<keyword evidence="2" id="KW-1185">Reference proteome</keyword>
<organism evidence="1 2">
    <name type="scientific">Rubripirellula reticaptiva</name>
    <dbReference type="NCBI Taxonomy" id="2528013"/>
    <lineage>
        <taxon>Bacteria</taxon>
        <taxon>Pseudomonadati</taxon>
        <taxon>Planctomycetota</taxon>
        <taxon>Planctomycetia</taxon>
        <taxon>Pirellulales</taxon>
        <taxon>Pirellulaceae</taxon>
        <taxon>Rubripirellula</taxon>
    </lineage>
</organism>
<evidence type="ECO:0000313" key="2">
    <source>
        <dbReference type="Proteomes" id="UP000317977"/>
    </source>
</evidence>
<dbReference type="AlphaFoldDB" id="A0A5C6F7X9"/>
<dbReference type="Proteomes" id="UP000317977">
    <property type="component" value="Unassembled WGS sequence"/>
</dbReference>
<sequence>MIENITRNTSAAAPMDLGRLVDVQAYSLPMDASRCVPALFWQHGNSVCDVSENGFLKPTAEFERSILSP</sequence>
<accession>A0A5C6F7X9</accession>
<gene>
    <name evidence="1" type="ORF">Poly59_21820</name>
</gene>
<proteinExistence type="predicted"/>
<evidence type="ECO:0000313" key="1">
    <source>
        <dbReference type="EMBL" id="TWU55879.1"/>
    </source>
</evidence>
<dbReference type="EMBL" id="SJPX01000002">
    <property type="protein sequence ID" value="TWU55879.1"/>
    <property type="molecule type" value="Genomic_DNA"/>
</dbReference>
<protein>
    <submittedName>
        <fullName evidence="1">Uncharacterized protein</fullName>
    </submittedName>
</protein>